<evidence type="ECO:0000313" key="3">
    <source>
        <dbReference type="Proteomes" id="UP000631114"/>
    </source>
</evidence>
<feature type="compositionally biased region" description="Low complexity" evidence="1">
    <location>
        <begin position="306"/>
        <end position="367"/>
    </location>
</feature>
<dbReference type="AlphaFoldDB" id="A0A835M5B3"/>
<reference evidence="2 3" key="1">
    <citation type="submission" date="2020-10" db="EMBL/GenBank/DDBJ databases">
        <title>The Coptis chinensis genome and diversification of protoberbering-type alkaloids.</title>
        <authorList>
            <person name="Wang B."/>
            <person name="Shu S."/>
            <person name="Song C."/>
            <person name="Liu Y."/>
        </authorList>
    </citation>
    <scope>NUCLEOTIDE SEQUENCE [LARGE SCALE GENOMIC DNA]</scope>
    <source>
        <strain evidence="2">HL-2020</strain>
        <tissue evidence="2">Leaf</tissue>
    </source>
</reference>
<keyword evidence="3" id="KW-1185">Reference proteome</keyword>
<organism evidence="2 3">
    <name type="scientific">Coptis chinensis</name>
    <dbReference type="NCBI Taxonomy" id="261450"/>
    <lineage>
        <taxon>Eukaryota</taxon>
        <taxon>Viridiplantae</taxon>
        <taxon>Streptophyta</taxon>
        <taxon>Embryophyta</taxon>
        <taxon>Tracheophyta</taxon>
        <taxon>Spermatophyta</taxon>
        <taxon>Magnoliopsida</taxon>
        <taxon>Ranunculales</taxon>
        <taxon>Ranunculaceae</taxon>
        <taxon>Coptidoideae</taxon>
        <taxon>Coptis</taxon>
    </lineage>
</organism>
<dbReference type="OrthoDB" id="1434593at2759"/>
<accession>A0A835M5B3</accession>
<dbReference type="Proteomes" id="UP000631114">
    <property type="component" value="Unassembled WGS sequence"/>
</dbReference>
<feature type="region of interest" description="Disordered" evidence="1">
    <location>
        <begin position="72"/>
        <end position="115"/>
    </location>
</feature>
<proteinExistence type="predicted"/>
<feature type="compositionally biased region" description="Polar residues" evidence="1">
    <location>
        <begin position="268"/>
        <end position="281"/>
    </location>
</feature>
<comment type="caution">
    <text evidence="2">The sequence shown here is derived from an EMBL/GenBank/DDBJ whole genome shotgun (WGS) entry which is preliminary data.</text>
</comment>
<evidence type="ECO:0000256" key="1">
    <source>
        <dbReference type="SAM" id="MobiDB-lite"/>
    </source>
</evidence>
<name>A0A835M5B3_9MAGN</name>
<evidence type="ECO:0000313" key="2">
    <source>
        <dbReference type="EMBL" id="KAF9620213.1"/>
    </source>
</evidence>
<feature type="compositionally biased region" description="Low complexity" evidence="1">
    <location>
        <begin position="72"/>
        <end position="108"/>
    </location>
</feature>
<protein>
    <recommendedName>
        <fullName evidence="4">CCHC-type domain-containing protein</fullName>
    </recommendedName>
</protein>
<gene>
    <name evidence="2" type="ORF">IFM89_010948</name>
</gene>
<feature type="region of interest" description="Disordered" evidence="1">
    <location>
        <begin position="222"/>
        <end position="286"/>
    </location>
</feature>
<feature type="region of interest" description="Disordered" evidence="1">
    <location>
        <begin position="300"/>
        <end position="367"/>
    </location>
</feature>
<evidence type="ECO:0008006" key="4">
    <source>
        <dbReference type="Google" id="ProtNLM"/>
    </source>
</evidence>
<dbReference type="EMBL" id="JADFTS010000002">
    <property type="protein sequence ID" value="KAF9620213.1"/>
    <property type="molecule type" value="Genomic_DNA"/>
</dbReference>
<sequence length="367" mass="40895">MPWVYGYSSTIKRQAKRRIRQLILEVDCMSARDCTSGKLGSPSFLSRILVVALLVQCHLCVDCWSPPQVSPTTLTPPLSPPATTQNPTTLTPPLSPLATTQNPTTPTTPKHKGLSRSDGVIRRIYLILLKLILKKKKNLKMEMIGSGGGDQYAYSSNFGPFMSDCTGGDESDSLEKEFVTNAEDNAEDNGDGDMRQPPVVNADVDISMLSNNIFEKEEMEKINPEDLVNPPEFKPQVGRPKKQRIRDEDEPKATSKVLRKCGKCGELNHNTRTCDARNNGTRPKKRAKKIIIKDELQGNFQQQQEAAPPSVQQQANVQQQVPPQQQYAPTNVQQQAPPNVQQQVPPQQQRATRSTRRAPQQQQVPPQ</sequence>